<dbReference type="GO" id="GO:0008652">
    <property type="term" value="P:amino acid biosynthetic process"/>
    <property type="evidence" value="ECO:0007669"/>
    <property type="project" value="UniProtKB-KW"/>
</dbReference>
<keyword evidence="10 18" id="KW-0028">Amino-acid biosynthesis</keyword>
<dbReference type="GO" id="GO:0003856">
    <property type="term" value="F:3-dehydroquinate synthase activity"/>
    <property type="evidence" value="ECO:0007669"/>
    <property type="project" value="UniProtKB-UniRule"/>
</dbReference>
<feature type="binding site" evidence="18">
    <location>
        <position position="150"/>
    </location>
    <ligand>
        <name>NAD(+)</name>
        <dbReference type="ChEBI" id="CHEBI:57540"/>
    </ligand>
</feature>
<comment type="cofactor">
    <cofactor evidence="2 18">
        <name>NAD(+)</name>
        <dbReference type="ChEBI" id="CHEBI:57540"/>
    </cofactor>
</comment>
<feature type="domain" description="3-dehydroquinate synthase C-terminal" evidence="21">
    <location>
        <begin position="180"/>
        <end position="323"/>
    </location>
</feature>
<keyword evidence="23" id="KW-1185">Reference proteome</keyword>
<comment type="cofactor">
    <cofactor evidence="18">
        <name>Co(2+)</name>
        <dbReference type="ChEBI" id="CHEBI:48828"/>
    </cofactor>
    <cofactor evidence="18">
        <name>Zn(2+)</name>
        <dbReference type="ChEBI" id="CHEBI:29105"/>
    </cofactor>
    <text evidence="18">Binds 1 divalent metal cation per subunit. Can use either Co(2+) or Zn(2+).</text>
</comment>
<evidence type="ECO:0000256" key="10">
    <source>
        <dbReference type="ARBA" id="ARBA00022605"/>
    </source>
</evidence>
<dbReference type="GO" id="GO:0009073">
    <property type="term" value="P:aromatic amino acid family biosynthetic process"/>
    <property type="evidence" value="ECO:0007669"/>
    <property type="project" value="UniProtKB-KW"/>
</dbReference>
<protein>
    <recommendedName>
        <fullName evidence="8 18">3-dehydroquinate synthase</fullName>
        <shortName evidence="18">DHQS</shortName>
        <ecNumber evidence="7 18">4.2.3.4</ecNumber>
    </recommendedName>
</protein>
<evidence type="ECO:0000256" key="19">
    <source>
        <dbReference type="SAM" id="Phobius"/>
    </source>
</evidence>
<dbReference type="PANTHER" id="PTHR43622">
    <property type="entry name" value="3-DEHYDROQUINATE SYNTHASE"/>
    <property type="match status" value="1"/>
</dbReference>
<dbReference type="AlphaFoldDB" id="A0A225MSB3"/>
<comment type="pathway">
    <text evidence="5 18">Metabolic intermediate biosynthesis; chorismate biosynthesis; chorismate from D-erythrose 4-phosphate and phosphoenolpyruvate: step 2/7.</text>
</comment>
<evidence type="ECO:0000256" key="11">
    <source>
        <dbReference type="ARBA" id="ARBA00022723"/>
    </source>
</evidence>
<dbReference type="GO" id="GO:0046872">
    <property type="term" value="F:metal ion binding"/>
    <property type="evidence" value="ECO:0007669"/>
    <property type="project" value="UniProtKB-KW"/>
</dbReference>
<keyword evidence="14 18" id="KW-0520">NAD</keyword>
<dbReference type="InterPro" id="IPR016037">
    <property type="entry name" value="DHQ_synth_AroB"/>
</dbReference>
<comment type="subcellular location">
    <subcellularLocation>
        <location evidence="4 18">Cytoplasm</location>
    </subcellularLocation>
</comment>
<evidence type="ECO:0000256" key="5">
    <source>
        <dbReference type="ARBA" id="ARBA00004661"/>
    </source>
</evidence>
<dbReference type="EC" id="4.2.3.4" evidence="7 18"/>
<sequence>MTTVQVDTPGGSYPIHIGPGRLDHLAHSIPQDATAIAVVTNSTVAAHYAQRVQAALEQTGKRLMRIELPDGEAYKDWQTLNLIYDALLRNRLDRRAVLVALGGGVVGDICGFAAATYMRGIRFLQVPTTLLAQVDSSVGGKTAVNHPLGKNMIGAFYQPIGVEVDIDVLATLPQREVSAGLAEVIKYGLIIDADFFAWCEQNVAALRRLEPAALAHAIRRSCELKAQVVSQDERESGLRAILNFGHTFGHAIESGLGYGEWLHGEAVGCGMVQAAELSQACLGLDGASVERVRALVQAIGCPVQAPDLGTSRWIDLMQVDKKTEGGTLRFVLLPEIGRAVFQPAPEAALRAVLERAATHPA</sequence>
<dbReference type="OrthoDB" id="9806583at2"/>
<keyword evidence="16 18" id="KW-0456">Lyase</keyword>
<feature type="domain" description="3-dehydroquinate synthase N-terminal" evidence="20">
    <location>
        <begin position="66"/>
        <end position="178"/>
    </location>
</feature>
<evidence type="ECO:0000313" key="22">
    <source>
        <dbReference type="EMBL" id="OWT64135.1"/>
    </source>
</evidence>
<dbReference type="NCBIfam" id="TIGR01357">
    <property type="entry name" value="aroB"/>
    <property type="match status" value="1"/>
</dbReference>
<dbReference type="Pfam" id="PF01761">
    <property type="entry name" value="DHQ_synthase"/>
    <property type="match status" value="1"/>
</dbReference>
<comment type="caution">
    <text evidence="18">Lacks conserved residue(s) required for the propagation of feature annotation.</text>
</comment>
<dbReference type="Gene3D" id="3.40.50.1970">
    <property type="match status" value="1"/>
</dbReference>
<evidence type="ECO:0000256" key="4">
    <source>
        <dbReference type="ARBA" id="ARBA00004496"/>
    </source>
</evidence>
<comment type="similarity">
    <text evidence="6 18">Belongs to the sugar phosphate cyclases superfamily. Dehydroquinate synthase family.</text>
</comment>
<evidence type="ECO:0000256" key="8">
    <source>
        <dbReference type="ARBA" id="ARBA00017684"/>
    </source>
</evidence>
<evidence type="ECO:0000256" key="2">
    <source>
        <dbReference type="ARBA" id="ARBA00001911"/>
    </source>
</evidence>
<keyword evidence="11 18" id="KW-0479">Metal-binding</keyword>
<feature type="binding site" evidence="18">
    <location>
        <position position="263"/>
    </location>
    <ligand>
        <name>Zn(2+)</name>
        <dbReference type="ChEBI" id="CHEBI:29105"/>
    </ligand>
</feature>
<accession>A0A225MSB3</accession>
<keyword evidence="9 18" id="KW-0963">Cytoplasm</keyword>
<comment type="function">
    <text evidence="3 18">Catalyzes the conversion of 3-deoxy-D-arabino-heptulosonate 7-phosphate (DAHP) to dehydroquinate (DHQ).</text>
</comment>
<evidence type="ECO:0000313" key="23">
    <source>
        <dbReference type="Proteomes" id="UP000214603"/>
    </source>
</evidence>
<feature type="binding site" evidence="18">
    <location>
        <begin position="70"/>
        <end position="75"/>
    </location>
    <ligand>
        <name>NAD(+)</name>
        <dbReference type="ChEBI" id="CHEBI:57540"/>
    </ligand>
</feature>
<evidence type="ECO:0000256" key="15">
    <source>
        <dbReference type="ARBA" id="ARBA00023141"/>
    </source>
</evidence>
<keyword evidence="15 18" id="KW-0057">Aromatic amino acid biosynthesis</keyword>
<keyword evidence="17 18" id="KW-0170">Cobalt</keyword>
<dbReference type="CDD" id="cd08195">
    <property type="entry name" value="DHQS"/>
    <property type="match status" value="1"/>
</dbReference>
<keyword evidence="12 18" id="KW-0547">Nucleotide-binding</keyword>
<feature type="binding site" evidence="18">
    <location>
        <begin position="128"/>
        <end position="129"/>
    </location>
    <ligand>
        <name>NAD(+)</name>
        <dbReference type="ChEBI" id="CHEBI:57540"/>
    </ligand>
</feature>
<feature type="binding site" evidence="18">
    <location>
        <position position="183"/>
    </location>
    <ligand>
        <name>Zn(2+)</name>
        <dbReference type="ChEBI" id="CHEBI:29105"/>
    </ligand>
</feature>
<evidence type="ECO:0000256" key="3">
    <source>
        <dbReference type="ARBA" id="ARBA00003485"/>
    </source>
</evidence>
<keyword evidence="19" id="KW-1133">Transmembrane helix</keyword>
<dbReference type="GO" id="GO:0009423">
    <property type="term" value="P:chorismate biosynthetic process"/>
    <property type="evidence" value="ECO:0007669"/>
    <property type="project" value="UniProtKB-UniRule"/>
</dbReference>
<evidence type="ECO:0000256" key="12">
    <source>
        <dbReference type="ARBA" id="ARBA00022741"/>
    </source>
</evidence>
<evidence type="ECO:0000256" key="18">
    <source>
        <dbReference type="HAMAP-Rule" id="MF_00110"/>
    </source>
</evidence>
<evidence type="ECO:0000259" key="21">
    <source>
        <dbReference type="Pfam" id="PF24621"/>
    </source>
</evidence>
<dbReference type="SUPFAM" id="SSF56796">
    <property type="entry name" value="Dehydroquinate synthase-like"/>
    <property type="match status" value="1"/>
</dbReference>
<gene>
    <name evidence="18" type="primary">aroB</name>
    <name evidence="22" type="ORF">CEY11_04170</name>
</gene>
<dbReference type="InterPro" id="IPR030963">
    <property type="entry name" value="DHQ_synth_fam"/>
</dbReference>
<evidence type="ECO:0000256" key="13">
    <source>
        <dbReference type="ARBA" id="ARBA00022833"/>
    </source>
</evidence>
<dbReference type="InterPro" id="IPR050071">
    <property type="entry name" value="Dehydroquinate_synthase"/>
</dbReference>
<dbReference type="PIRSF" id="PIRSF001455">
    <property type="entry name" value="DHQ_synth"/>
    <property type="match status" value="1"/>
</dbReference>
<keyword evidence="19" id="KW-0472">Membrane</keyword>
<dbReference type="Gene3D" id="1.20.1090.10">
    <property type="entry name" value="Dehydroquinate synthase-like - alpha domain"/>
    <property type="match status" value="1"/>
</dbReference>
<evidence type="ECO:0000256" key="16">
    <source>
        <dbReference type="ARBA" id="ARBA00023239"/>
    </source>
</evidence>
<dbReference type="PANTHER" id="PTHR43622:SF7">
    <property type="entry name" value="3-DEHYDROQUINATE SYNTHASE, CHLOROPLASTIC"/>
    <property type="match status" value="1"/>
</dbReference>
<keyword evidence="19" id="KW-0812">Transmembrane</keyword>
<proteinExistence type="inferred from homology"/>
<comment type="catalytic activity">
    <reaction evidence="1 18">
        <text>7-phospho-2-dehydro-3-deoxy-D-arabino-heptonate = 3-dehydroquinate + phosphate</text>
        <dbReference type="Rhea" id="RHEA:21968"/>
        <dbReference type="ChEBI" id="CHEBI:32364"/>
        <dbReference type="ChEBI" id="CHEBI:43474"/>
        <dbReference type="ChEBI" id="CHEBI:58394"/>
        <dbReference type="EC" id="4.2.3.4"/>
    </reaction>
</comment>
<evidence type="ECO:0000256" key="6">
    <source>
        <dbReference type="ARBA" id="ARBA00005412"/>
    </source>
</evidence>
<evidence type="ECO:0000256" key="7">
    <source>
        <dbReference type="ARBA" id="ARBA00013031"/>
    </source>
</evidence>
<dbReference type="HAMAP" id="MF_00110">
    <property type="entry name" value="DHQ_synthase"/>
    <property type="match status" value="1"/>
</dbReference>
<dbReference type="GO" id="GO:0000166">
    <property type="term" value="F:nucleotide binding"/>
    <property type="evidence" value="ECO:0007669"/>
    <property type="project" value="UniProtKB-KW"/>
</dbReference>
<evidence type="ECO:0000256" key="17">
    <source>
        <dbReference type="ARBA" id="ARBA00023285"/>
    </source>
</evidence>
<feature type="binding site" evidence="18">
    <location>
        <position position="141"/>
    </location>
    <ligand>
        <name>NAD(+)</name>
        <dbReference type="ChEBI" id="CHEBI:57540"/>
    </ligand>
</feature>
<evidence type="ECO:0000256" key="14">
    <source>
        <dbReference type="ARBA" id="ARBA00023027"/>
    </source>
</evidence>
<evidence type="ECO:0000259" key="20">
    <source>
        <dbReference type="Pfam" id="PF01761"/>
    </source>
</evidence>
<keyword evidence="13 18" id="KW-0862">Zinc</keyword>
<organism evidence="22 23">
    <name type="scientific">Candidimonas nitroreducens</name>
    <dbReference type="NCBI Taxonomy" id="683354"/>
    <lineage>
        <taxon>Bacteria</taxon>
        <taxon>Pseudomonadati</taxon>
        <taxon>Pseudomonadota</taxon>
        <taxon>Betaproteobacteria</taxon>
        <taxon>Burkholderiales</taxon>
        <taxon>Alcaligenaceae</taxon>
        <taxon>Candidimonas</taxon>
    </lineage>
</organism>
<dbReference type="InterPro" id="IPR056179">
    <property type="entry name" value="DHQS_C"/>
</dbReference>
<dbReference type="FunFam" id="3.40.50.1970:FF:000001">
    <property type="entry name" value="3-dehydroquinate synthase"/>
    <property type="match status" value="1"/>
</dbReference>
<evidence type="ECO:0000256" key="9">
    <source>
        <dbReference type="ARBA" id="ARBA00022490"/>
    </source>
</evidence>
<dbReference type="GO" id="GO:0005737">
    <property type="term" value="C:cytoplasm"/>
    <property type="evidence" value="ECO:0007669"/>
    <property type="project" value="UniProtKB-SubCell"/>
</dbReference>
<dbReference type="UniPathway" id="UPA00053">
    <property type="reaction ID" value="UER00085"/>
</dbReference>
<feature type="binding site" evidence="18">
    <location>
        <position position="246"/>
    </location>
    <ligand>
        <name>Zn(2+)</name>
        <dbReference type="ChEBI" id="CHEBI:29105"/>
    </ligand>
</feature>
<dbReference type="EMBL" id="NJIH01000003">
    <property type="protein sequence ID" value="OWT64135.1"/>
    <property type="molecule type" value="Genomic_DNA"/>
</dbReference>
<feature type="binding site" evidence="18">
    <location>
        <begin position="104"/>
        <end position="108"/>
    </location>
    <ligand>
        <name>NAD(+)</name>
        <dbReference type="ChEBI" id="CHEBI:57540"/>
    </ligand>
</feature>
<name>A0A225MSB3_9BURK</name>
<dbReference type="InterPro" id="IPR030960">
    <property type="entry name" value="DHQS/DOIS_N"/>
</dbReference>
<reference evidence="23" key="1">
    <citation type="submission" date="2017-06" db="EMBL/GenBank/DDBJ databases">
        <title>Herbaspirillum phytohormonus sp. nov., isolated from the root nodule of Robinia pseudoacacia in lead-zinc mine.</title>
        <authorList>
            <person name="Fan M."/>
            <person name="Lin Y."/>
        </authorList>
    </citation>
    <scope>NUCLEOTIDE SEQUENCE [LARGE SCALE GENOMIC DNA]</scope>
    <source>
        <strain evidence="23">SC-089</strain>
    </source>
</reference>
<dbReference type="Proteomes" id="UP000214603">
    <property type="component" value="Unassembled WGS sequence"/>
</dbReference>
<feature type="transmembrane region" description="Helical" evidence="19">
    <location>
        <begin position="96"/>
        <end position="118"/>
    </location>
</feature>
<dbReference type="Pfam" id="PF24621">
    <property type="entry name" value="DHQS_C"/>
    <property type="match status" value="1"/>
</dbReference>
<evidence type="ECO:0000256" key="1">
    <source>
        <dbReference type="ARBA" id="ARBA00001393"/>
    </source>
</evidence>
<comment type="caution">
    <text evidence="22">The sequence shown here is derived from an EMBL/GenBank/DDBJ whole genome shotgun (WGS) entry which is preliminary data.</text>
</comment>